<name>A0A928VNQ5_9CYAN</name>
<dbReference type="Proteomes" id="UP000625316">
    <property type="component" value="Unassembled WGS sequence"/>
</dbReference>
<accession>A0A928VNQ5</accession>
<dbReference type="CDD" id="cd18692">
    <property type="entry name" value="PIN_VapC-like"/>
    <property type="match status" value="1"/>
</dbReference>
<dbReference type="SUPFAM" id="SSF88723">
    <property type="entry name" value="PIN domain-like"/>
    <property type="match status" value="1"/>
</dbReference>
<evidence type="ECO:0000313" key="3">
    <source>
        <dbReference type="Proteomes" id="UP000625316"/>
    </source>
</evidence>
<evidence type="ECO:0000313" key="2">
    <source>
        <dbReference type="EMBL" id="MBE9030972.1"/>
    </source>
</evidence>
<dbReference type="Gene3D" id="3.40.50.1010">
    <property type="entry name" value="5'-nuclease"/>
    <property type="match status" value="1"/>
</dbReference>
<proteinExistence type="predicted"/>
<dbReference type="Pfam" id="PF01850">
    <property type="entry name" value="PIN"/>
    <property type="match status" value="1"/>
</dbReference>
<dbReference type="InterPro" id="IPR002716">
    <property type="entry name" value="PIN_dom"/>
</dbReference>
<organism evidence="2 3">
    <name type="scientific">Romeriopsis navalis LEGE 11480</name>
    <dbReference type="NCBI Taxonomy" id="2777977"/>
    <lineage>
        <taxon>Bacteria</taxon>
        <taxon>Bacillati</taxon>
        <taxon>Cyanobacteriota</taxon>
        <taxon>Cyanophyceae</taxon>
        <taxon>Leptolyngbyales</taxon>
        <taxon>Leptolyngbyaceae</taxon>
        <taxon>Romeriopsis</taxon>
        <taxon>Romeriopsis navalis</taxon>
    </lineage>
</organism>
<gene>
    <name evidence="2" type="ORF">IQ266_14650</name>
</gene>
<sequence length="141" mass="15890">MSVSLESSLCFVDSNIWLYALIRSQDERKHQVANQLLRSVRVAMSAQVVNEVSLNLMRKAKFSENQVEQFIRGCYQSHLVMDLNQAVLLRAADLRRGSYLFSFWDSLVVAAALETGADVLISEDMQQGLVVEGVLTIHNPF</sequence>
<evidence type="ECO:0000259" key="1">
    <source>
        <dbReference type="Pfam" id="PF01850"/>
    </source>
</evidence>
<protein>
    <submittedName>
        <fullName evidence="2">PIN domain-containing protein</fullName>
    </submittedName>
</protein>
<feature type="domain" description="PIN" evidence="1">
    <location>
        <begin position="11"/>
        <end position="124"/>
    </location>
</feature>
<dbReference type="EMBL" id="JADEXQ010000049">
    <property type="protein sequence ID" value="MBE9030972.1"/>
    <property type="molecule type" value="Genomic_DNA"/>
</dbReference>
<comment type="caution">
    <text evidence="2">The sequence shown here is derived from an EMBL/GenBank/DDBJ whole genome shotgun (WGS) entry which is preliminary data.</text>
</comment>
<reference evidence="2" key="1">
    <citation type="submission" date="2020-10" db="EMBL/GenBank/DDBJ databases">
        <authorList>
            <person name="Castelo-Branco R."/>
            <person name="Eusebio N."/>
            <person name="Adriana R."/>
            <person name="Vieira A."/>
            <person name="Brugerolle De Fraissinette N."/>
            <person name="Rezende De Castro R."/>
            <person name="Schneider M.P."/>
            <person name="Vasconcelos V."/>
            <person name="Leao P.N."/>
        </authorList>
    </citation>
    <scope>NUCLEOTIDE SEQUENCE</scope>
    <source>
        <strain evidence="2">LEGE 11480</strain>
    </source>
</reference>
<dbReference type="RefSeq" id="WP_264325804.1">
    <property type="nucleotide sequence ID" value="NZ_JADEXQ010000049.1"/>
</dbReference>
<dbReference type="AlphaFoldDB" id="A0A928VNQ5"/>
<dbReference type="InterPro" id="IPR029060">
    <property type="entry name" value="PIN-like_dom_sf"/>
</dbReference>
<keyword evidence="3" id="KW-1185">Reference proteome</keyword>